<protein>
    <recommendedName>
        <fullName evidence="3 10">4-diphosphocytidyl-2-C-methyl-D-erythritol kinase</fullName>
        <shortName evidence="10">CMK</shortName>
        <ecNumber evidence="2 10">2.7.1.148</ecNumber>
    </recommendedName>
    <alternativeName>
        <fullName evidence="9 10">4-(cytidine-5'-diphospho)-2-C-methyl-D-erythritol kinase</fullName>
    </alternativeName>
</protein>
<proteinExistence type="inferred from homology"/>
<evidence type="ECO:0000256" key="6">
    <source>
        <dbReference type="ARBA" id="ARBA00022777"/>
    </source>
</evidence>
<dbReference type="InterPro" id="IPR013750">
    <property type="entry name" value="GHMP_kinase_C_dom"/>
</dbReference>
<evidence type="ECO:0000256" key="10">
    <source>
        <dbReference type="HAMAP-Rule" id="MF_00061"/>
    </source>
</evidence>
<organism evidence="13 14">
    <name type="scientific">Neoaquamicrobium microcysteis</name>
    <dbReference type="NCBI Taxonomy" id="2682781"/>
    <lineage>
        <taxon>Bacteria</taxon>
        <taxon>Pseudomonadati</taxon>
        <taxon>Pseudomonadota</taxon>
        <taxon>Alphaproteobacteria</taxon>
        <taxon>Hyphomicrobiales</taxon>
        <taxon>Phyllobacteriaceae</taxon>
        <taxon>Neoaquamicrobium</taxon>
    </lineage>
</organism>
<comment type="pathway">
    <text evidence="10">Isoprenoid biosynthesis; isopentenyl diphosphate biosynthesis via DXP pathway; isopentenyl diphosphate from 1-deoxy-D-xylulose 5-phosphate: step 3/6.</text>
</comment>
<feature type="domain" description="GHMP kinase C-terminal" evidence="12">
    <location>
        <begin position="212"/>
        <end position="268"/>
    </location>
</feature>
<dbReference type="SUPFAM" id="SSF54211">
    <property type="entry name" value="Ribosomal protein S5 domain 2-like"/>
    <property type="match status" value="1"/>
</dbReference>
<keyword evidence="14" id="KW-1185">Reference proteome</keyword>
<dbReference type="Proteomes" id="UP000323258">
    <property type="component" value="Unassembled WGS sequence"/>
</dbReference>
<keyword evidence="7 10" id="KW-0067">ATP-binding</keyword>
<dbReference type="PIRSF" id="PIRSF010376">
    <property type="entry name" value="IspE"/>
    <property type="match status" value="1"/>
</dbReference>
<dbReference type="PANTHER" id="PTHR43527:SF2">
    <property type="entry name" value="4-DIPHOSPHOCYTIDYL-2-C-METHYL-D-ERYTHRITOL KINASE, CHLOROPLASTIC"/>
    <property type="match status" value="1"/>
</dbReference>
<dbReference type="EC" id="2.7.1.148" evidence="2 10"/>
<dbReference type="GO" id="GO:0050515">
    <property type="term" value="F:4-(cytidine 5'-diphospho)-2-C-methyl-D-erythritol kinase activity"/>
    <property type="evidence" value="ECO:0007669"/>
    <property type="project" value="UniProtKB-UniRule"/>
</dbReference>
<reference evidence="13 14" key="1">
    <citation type="submission" date="2019-08" db="EMBL/GenBank/DDBJ databases">
        <authorList>
            <person name="Seo Y.L."/>
        </authorList>
    </citation>
    <scope>NUCLEOTIDE SEQUENCE [LARGE SCALE GENOMIC DNA]</scope>
    <source>
        <strain evidence="13 14">MaA-C15</strain>
    </source>
</reference>
<keyword evidence="8 10" id="KW-0414">Isoprene biosynthesis</keyword>
<evidence type="ECO:0000259" key="11">
    <source>
        <dbReference type="Pfam" id="PF00288"/>
    </source>
</evidence>
<keyword evidence="6 10" id="KW-0418">Kinase</keyword>
<keyword evidence="5 10" id="KW-0547">Nucleotide-binding</keyword>
<dbReference type="HAMAP" id="MF_00061">
    <property type="entry name" value="IspE"/>
    <property type="match status" value="1"/>
</dbReference>
<reference evidence="13 14" key="2">
    <citation type="submission" date="2019-09" db="EMBL/GenBank/DDBJ databases">
        <title>Mesorhizobium sp. MaA-C15 isolated from Microcystis aeruginosa.</title>
        <authorList>
            <person name="Jeong S.E."/>
            <person name="Jin H.M."/>
            <person name="Jeon C.O."/>
        </authorList>
    </citation>
    <scope>NUCLEOTIDE SEQUENCE [LARGE SCALE GENOMIC DNA]</scope>
    <source>
        <strain evidence="13 14">MaA-C15</strain>
    </source>
</reference>
<evidence type="ECO:0000313" key="13">
    <source>
        <dbReference type="EMBL" id="TYR32112.1"/>
    </source>
</evidence>
<dbReference type="UniPathway" id="UPA00056">
    <property type="reaction ID" value="UER00094"/>
</dbReference>
<evidence type="ECO:0000256" key="9">
    <source>
        <dbReference type="ARBA" id="ARBA00032554"/>
    </source>
</evidence>
<sequence>MVEHAPAKVNLALHVTGRRADGYHLLDTLVVFTGAGDRVSVCDADTDAFHVEGRFASGLQGESDNLVLRARDLLRELAGNGSPVFIMLEKNLPIASGIGGGSSDAAATLRALRKLWGLSTDDTQLKQAALSLGADVPMCLAATPLVARGIGDELEPATGLPPLAMVLVNPGVAVPTPAVFRALANRENPPLPALPARCGFHDFTAWLAPTRNDLQAPAMSVAPVISDVLAALDNGGAALARMSGSGATCFGLFGSFAQAERAAASIAAAEPSWYVQATATIEKAAADVAH</sequence>
<accession>A0A5D4GVR5</accession>
<comment type="caution">
    <text evidence="13">The sequence shown here is derived from an EMBL/GenBank/DDBJ whole genome shotgun (WGS) entry which is preliminary data.</text>
</comment>
<dbReference type="InterPro" id="IPR036554">
    <property type="entry name" value="GHMP_kinase_C_sf"/>
</dbReference>
<dbReference type="GO" id="GO:0005524">
    <property type="term" value="F:ATP binding"/>
    <property type="evidence" value="ECO:0007669"/>
    <property type="project" value="UniProtKB-UniRule"/>
</dbReference>
<dbReference type="EMBL" id="VSZS01000063">
    <property type="protein sequence ID" value="TYR32112.1"/>
    <property type="molecule type" value="Genomic_DNA"/>
</dbReference>
<dbReference type="OrthoDB" id="9809438at2"/>
<dbReference type="Pfam" id="PF08544">
    <property type="entry name" value="GHMP_kinases_C"/>
    <property type="match status" value="1"/>
</dbReference>
<dbReference type="GO" id="GO:0019288">
    <property type="term" value="P:isopentenyl diphosphate biosynthetic process, methylerythritol 4-phosphate pathway"/>
    <property type="evidence" value="ECO:0007669"/>
    <property type="project" value="UniProtKB-UniRule"/>
</dbReference>
<dbReference type="InterPro" id="IPR004424">
    <property type="entry name" value="IspE"/>
</dbReference>
<evidence type="ECO:0000256" key="3">
    <source>
        <dbReference type="ARBA" id="ARBA00017473"/>
    </source>
</evidence>
<dbReference type="Gene3D" id="3.30.230.10">
    <property type="match status" value="1"/>
</dbReference>
<dbReference type="Gene3D" id="3.30.70.890">
    <property type="entry name" value="GHMP kinase, C-terminal domain"/>
    <property type="match status" value="1"/>
</dbReference>
<comment type="catalytic activity">
    <reaction evidence="10">
        <text>4-CDP-2-C-methyl-D-erythritol + ATP = 4-CDP-2-C-methyl-D-erythritol 2-phosphate + ADP + H(+)</text>
        <dbReference type="Rhea" id="RHEA:18437"/>
        <dbReference type="ChEBI" id="CHEBI:15378"/>
        <dbReference type="ChEBI" id="CHEBI:30616"/>
        <dbReference type="ChEBI" id="CHEBI:57823"/>
        <dbReference type="ChEBI" id="CHEBI:57919"/>
        <dbReference type="ChEBI" id="CHEBI:456216"/>
        <dbReference type="EC" id="2.7.1.148"/>
    </reaction>
</comment>
<dbReference type="InterPro" id="IPR006204">
    <property type="entry name" value="GHMP_kinase_N_dom"/>
</dbReference>
<feature type="active site" evidence="10">
    <location>
        <position position="135"/>
    </location>
</feature>
<gene>
    <name evidence="10" type="primary">ispE</name>
    <name evidence="13" type="ORF">FY036_12545</name>
</gene>
<keyword evidence="4 10" id="KW-0808">Transferase</keyword>
<feature type="domain" description="GHMP kinase N-terminal" evidence="11">
    <location>
        <begin position="65"/>
        <end position="140"/>
    </location>
</feature>
<evidence type="ECO:0000256" key="5">
    <source>
        <dbReference type="ARBA" id="ARBA00022741"/>
    </source>
</evidence>
<evidence type="ECO:0000313" key="14">
    <source>
        <dbReference type="Proteomes" id="UP000323258"/>
    </source>
</evidence>
<dbReference type="NCBIfam" id="NF011202">
    <property type="entry name" value="PRK14608.1"/>
    <property type="match status" value="1"/>
</dbReference>
<evidence type="ECO:0000256" key="7">
    <source>
        <dbReference type="ARBA" id="ARBA00022840"/>
    </source>
</evidence>
<feature type="binding site" evidence="10">
    <location>
        <begin position="93"/>
        <end position="103"/>
    </location>
    <ligand>
        <name>ATP</name>
        <dbReference type="ChEBI" id="CHEBI:30616"/>
    </ligand>
</feature>
<evidence type="ECO:0000256" key="8">
    <source>
        <dbReference type="ARBA" id="ARBA00023229"/>
    </source>
</evidence>
<dbReference type="NCBIfam" id="TIGR00154">
    <property type="entry name" value="ispE"/>
    <property type="match status" value="1"/>
</dbReference>
<comment type="similarity">
    <text evidence="1 10">Belongs to the GHMP kinase family. IspE subfamily.</text>
</comment>
<name>A0A5D4GVR5_9HYPH</name>
<comment type="function">
    <text evidence="10">Catalyzes the phosphorylation of the position 2 hydroxy group of 4-diphosphocytidyl-2C-methyl-D-erythritol.</text>
</comment>
<feature type="active site" evidence="10">
    <location>
        <position position="8"/>
    </location>
</feature>
<dbReference type="AlphaFoldDB" id="A0A5D4GVR5"/>
<evidence type="ECO:0000259" key="12">
    <source>
        <dbReference type="Pfam" id="PF08544"/>
    </source>
</evidence>
<dbReference type="PANTHER" id="PTHR43527">
    <property type="entry name" value="4-DIPHOSPHOCYTIDYL-2-C-METHYL-D-ERYTHRITOL KINASE, CHLOROPLASTIC"/>
    <property type="match status" value="1"/>
</dbReference>
<dbReference type="InterPro" id="IPR014721">
    <property type="entry name" value="Ribsml_uS5_D2-typ_fold_subgr"/>
</dbReference>
<dbReference type="SUPFAM" id="SSF55060">
    <property type="entry name" value="GHMP Kinase, C-terminal domain"/>
    <property type="match status" value="1"/>
</dbReference>
<evidence type="ECO:0000256" key="4">
    <source>
        <dbReference type="ARBA" id="ARBA00022679"/>
    </source>
</evidence>
<evidence type="ECO:0000256" key="2">
    <source>
        <dbReference type="ARBA" id="ARBA00012052"/>
    </source>
</evidence>
<dbReference type="Pfam" id="PF00288">
    <property type="entry name" value="GHMP_kinases_N"/>
    <property type="match status" value="1"/>
</dbReference>
<dbReference type="InterPro" id="IPR020568">
    <property type="entry name" value="Ribosomal_Su5_D2-typ_SF"/>
</dbReference>
<dbReference type="GO" id="GO:0016114">
    <property type="term" value="P:terpenoid biosynthetic process"/>
    <property type="evidence" value="ECO:0007669"/>
    <property type="project" value="UniProtKB-UniRule"/>
</dbReference>
<evidence type="ECO:0000256" key="1">
    <source>
        <dbReference type="ARBA" id="ARBA00009684"/>
    </source>
</evidence>